<feature type="compositionally biased region" description="Polar residues" evidence="1">
    <location>
        <begin position="47"/>
        <end position="57"/>
    </location>
</feature>
<keyword evidence="3" id="KW-1185">Reference proteome</keyword>
<feature type="region of interest" description="Disordered" evidence="1">
    <location>
        <begin position="33"/>
        <end position="61"/>
    </location>
</feature>
<dbReference type="Proteomes" id="UP001392437">
    <property type="component" value="Unassembled WGS sequence"/>
</dbReference>
<proteinExistence type="predicted"/>
<reference evidence="2 3" key="1">
    <citation type="submission" date="2023-01" db="EMBL/GenBank/DDBJ databases">
        <title>Analysis of 21 Apiospora genomes using comparative genomics revels a genus with tremendous synthesis potential of carbohydrate active enzymes and secondary metabolites.</title>
        <authorList>
            <person name="Sorensen T."/>
        </authorList>
    </citation>
    <scope>NUCLEOTIDE SEQUENCE [LARGE SCALE GENOMIC DNA]</scope>
    <source>
        <strain evidence="2 3">CBS 117206</strain>
    </source>
</reference>
<evidence type="ECO:0000313" key="3">
    <source>
        <dbReference type="Proteomes" id="UP001392437"/>
    </source>
</evidence>
<feature type="compositionally biased region" description="Low complexity" evidence="1">
    <location>
        <begin position="129"/>
        <end position="141"/>
    </location>
</feature>
<evidence type="ECO:0000256" key="1">
    <source>
        <dbReference type="SAM" id="MobiDB-lite"/>
    </source>
</evidence>
<name>A0AAW0QLH8_9PEZI</name>
<feature type="region of interest" description="Disordered" evidence="1">
    <location>
        <begin position="112"/>
        <end position="153"/>
    </location>
</feature>
<dbReference type="AlphaFoldDB" id="A0AAW0QLH8"/>
<accession>A0AAW0QLH8</accession>
<dbReference type="EMBL" id="JAQQWP010000009">
    <property type="protein sequence ID" value="KAK8100251.1"/>
    <property type="molecule type" value="Genomic_DNA"/>
</dbReference>
<gene>
    <name evidence="2" type="ORF">PG999_010625</name>
</gene>
<sequence length="331" mass="37795">MTFNISSVGQGNYLLHTKEKDIDGHWGLRPVTYEPRSNGNDGWGSADTDSSCDSPTSEPEEMATAYIRKDPLFYQALERYRHEAPARPERWNRAGPWEGYVHLKIEDGANDRGFMEPMERTPRRSRNHGLLSLDSGGLSDSPKSSMRTLDSHDDDDDLRDCCEFFDWADKEWTESYAGRAKEEILERNLFRDELRDWTPSELKARFGVSSKAYLIKMLRRRKLVMLDGEAYDAMLVERRKLQEEAADGIEDADGDDDGGYDAFLDHQRDGRTHWGHMTVAEQDAFSTALAQNEVGMCKMSGLCDLPEFDGYPQAVFVPLSPTKEEFEPRTP</sequence>
<organism evidence="2 3">
    <name type="scientific">Apiospora kogelbergensis</name>
    <dbReference type="NCBI Taxonomy" id="1337665"/>
    <lineage>
        <taxon>Eukaryota</taxon>
        <taxon>Fungi</taxon>
        <taxon>Dikarya</taxon>
        <taxon>Ascomycota</taxon>
        <taxon>Pezizomycotina</taxon>
        <taxon>Sordariomycetes</taxon>
        <taxon>Xylariomycetidae</taxon>
        <taxon>Amphisphaeriales</taxon>
        <taxon>Apiosporaceae</taxon>
        <taxon>Apiospora</taxon>
    </lineage>
</organism>
<protein>
    <submittedName>
        <fullName evidence="2">Uncharacterized protein</fullName>
    </submittedName>
</protein>
<evidence type="ECO:0000313" key="2">
    <source>
        <dbReference type="EMBL" id="KAK8100251.1"/>
    </source>
</evidence>
<feature type="compositionally biased region" description="Basic and acidic residues" evidence="1">
    <location>
        <begin position="112"/>
        <end position="122"/>
    </location>
</feature>
<comment type="caution">
    <text evidence="2">The sequence shown here is derived from an EMBL/GenBank/DDBJ whole genome shotgun (WGS) entry which is preliminary data.</text>
</comment>